<keyword evidence="1" id="KW-0472">Membrane</keyword>
<dbReference type="AlphaFoldDB" id="A0A502CT15"/>
<sequence>MWPEVALLLAAVLWWPVGFWGLMPWLHLPLKALDGDLVLLGATAAAASVSLLVRSPWPRFAIVLVFSGLGWLLSAPAVDSYPDERESLVILLVAAAFLGIVLGARGNKGPLGAATVLAVVAGLSPATWPHGLPLALALALPFAVATWQRVAPTLLSVARILLTWLVFSLLAASLRVGWDVLHPSMQAGSKRAELRLVADASWDFLRTQWWTHSEELLKSTKGWFWVALALAVLLAAGRALLGVLRRRTAPAGSAQPRS</sequence>
<evidence type="ECO:0000313" key="2">
    <source>
        <dbReference type="EMBL" id="TPG14946.1"/>
    </source>
</evidence>
<accession>A0A502CT15</accession>
<feature type="transmembrane region" description="Helical" evidence="1">
    <location>
        <begin position="222"/>
        <end position="241"/>
    </location>
</feature>
<evidence type="ECO:0000313" key="3">
    <source>
        <dbReference type="Proteomes" id="UP000317722"/>
    </source>
</evidence>
<comment type="caution">
    <text evidence="2">The sequence shown here is derived from an EMBL/GenBank/DDBJ whole genome shotgun (WGS) entry which is preliminary data.</text>
</comment>
<keyword evidence="1" id="KW-1133">Transmembrane helix</keyword>
<feature type="transmembrane region" description="Helical" evidence="1">
    <location>
        <begin position="60"/>
        <end position="81"/>
    </location>
</feature>
<evidence type="ECO:0008006" key="4">
    <source>
        <dbReference type="Google" id="ProtNLM"/>
    </source>
</evidence>
<keyword evidence="1" id="KW-0812">Transmembrane</keyword>
<reference evidence="2 3" key="1">
    <citation type="journal article" date="2019" name="Environ. Microbiol.">
        <title>Species interactions and distinct microbial communities in high Arctic permafrost affected cryosols are associated with the CH4 and CO2 gas fluxes.</title>
        <authorList>
            <person name="Altshuler I."/>
            <person name="Hamel J."/>
            <person name="Turney S."/>
            <person name="Magnuson E."/>
            <person name="Levesque R."/>
            <person name="Greer C."/>
            <person name="Whyte L.G."/>
        </authorList>
    </citation>
    <scope>NUCLEOTIDE SEQUENCE [LARGE SCALE GENOMIC DNA]</scope>
    <source>
        <strain evidence="2 3">S9.3A</strain>
    </source>
</reference>
<feature type="transmembrane region" description="Helical" evidence="1">
    <location>
        <begin position="87"/>
        <end position="104"/>
    </location>
</feature>
<gene>
    <name evidence="2" type="ORF">EAH86_15520</name>
</gene>
<protein>
    <recommendedName>
        <fullName evidence="4">Transmembrane protein</fullName>
    </recommendedName>
</protein>
<dbReference type="EMBL" id="RCZM01000005">
    <property type="protein sequence ID" value="TPG14946.1"/>
    <property type="molecule type" value="Genomic_DNA"/>
</dbReference>
<feature type="transmembrane region" description="Helical" evidence="1">
    <location>
        <begin position="134"/>
        <end position="150"/>
    </location>
</feature>
<name>A0A502CT15_9MICO</name>
<keyword evidence="3" id="KW-1185">Reference proteome</keyword>
<feature type="transmembrane region" description="Helical" evidence="1">
    <location>
        <begin position="157"/>
        <end position="178"/>
    </location>
</feature>
<organism evidence="2 3">
    <name type="scientific">Pedococcus bigeumensis</name>
    <dbReference type="NCBI Taxonomy" id="433644"/>
    <lineage>
        <taxon>Bacteria</taxon>
        <taxon>Bacillati</taxon>
        <taxon>Actinomycetota</taxon>
        <taxon>Actinomycetes</taxon>
        <taxon>Micrococcales</taxon>
        <taxon>Intrasporangiaceae</taxon>
        <taxon>Pedococcus</taxon>
    </lineage>
</organism>
<evidence type="ECO:0000256" key="1">
    <source>
        <dbReference type="SAM" id="Phobius"/>
    </source>
</evidence>
<proteinExistence type="predicted"/>
<dbReference type="Proteomes" id="UP000317722">
    <property type="component" value="Unassembled WGS sequence"/>
</dbReference>